<dbReference type="PANTHER" id="PTHR32119">
    <property type="entry name" value="OROTIDINE 5'-PHOSPHATE DECARBOXYLASE"/>
    <property type="match status" value="1"/>
</dbReference>
<dbReference type="Proteomes" id="UP000680714">
    <property type="component" value="Unassembled WGS sequence"/>
</dbReference>
<feature type="binding site" evidence="7">
    <location>
        <position position="214"/>
    </location>
    <ligand>
        <name>substrate</name>
    </ligand>
</feature>
<dbReference type="Pfam" id="PF00215">
    <property type="entry name" value="OMPdecase"/>
    <property type="match status" value="1"/>
</dbReference>
<accession>A0ABS5IDE8</accession>
<dbReference type="EMBL" id="JAGTUF010000006">
    <property type="protein sequence ID" value="MBR9971753.1"/>
    <property type="molecule type" value="Genomic_DNA"/>
</dbReference>
<evidence type="ECO:0000259" key="9">
    <source>
        <dbReference type="SMART" id="SM00934"/>
    </source>
</evidence>
<reference evidence="10 11" key="1">
    <citation type="submission" date="2021-04" db="EMBL/GenBank/DDBJ databases">
        <title>Magnetospirillum sulfuroxidans sp. nov., a facultative chemolithoautotrophic sulfur-oxidizing alphaproteobacterium isolated from freshwater sediment and proposals for Paramagetospirillum gen. nov., and Magnetospirillaceae fam. nov.</title>
        <authorList>
            <person name="Koziaeva V."/>
            <person name="Geelhoed J.S."/>
            <person name="Sorokin D.Y."/>
            <person name="Grouzdev D.S."/>
        </authorList>
    </citation>
    <scope>NUCLEOTIDE SEQUENCE [LARGE SCALE GENOMIC DNA]</scope>
    <source>
        <strain evidence="10 11">J10</strain>
    </source>
</reference>
<dbReference type="InterPro" id="IPR047596">
    <property type="entry name" value="OMPdecase_bac"/>
</dbReference>
<comment type="pathway">
    <text evidence="2 7 8">Pyrimidine metabolism; UMP biosynthesis via de novo pathway; UMP from orotate: step 2/2.</text>
</comment>
<dbReference type="InterPro" id="IPR014732">
    <property type="entry name" value="OMPdecase"/>
</dbReference>
<dbReference type="SUPFAM" id="SSF51366">
    <property type="entry name" value="Ribulose-phoshate binding barrel"/>
    <property type="match status" value="1"/>
</dbReference>
<dbReference type="InterPro" id="IPR013785">
    <property type="entry name" value="Aldolase_TIM"/>
</dbReference>
<dbReference type="Gene3D" id="3.20.20.70">
    <property type="entry name" value="Aldolase class I"/>
    <property type="match status" value="1"/>
</dbReference>
<evidence type="ECO:0000256" key="7">
    <source>
        <dbReference type="HAMAP-Rule" id="MF_01200"/>
    </source>
</evidence>
<dbReference type="CDD" id="cd04725">
    <property type="entry name" value="OMP_decarboxylase_like"/>
    <property type="match status" value="1"/>
</dbReference>
<evidence type="ECO:0000256" key="2">
    <source>
        <dbReference type="ARBA" id="ARBA00004861"/>
    </source>
</evidence>
<name>A0ABS5IDE8_9PROT</name>
<comment type="function">
    <text evidence="1 7">Catalyzes the decarboxylation of orotidine 5'-monophosphate (OMP) to uridine 5'-monophosphate (UMP).</text>
</comment>
<feature type="binding site" evidence="7">
    <location>
        <position position="32"/>
    </location>
    <ligand>
        <name>substrate</name>
    </ligand>
</feature>
<dbReference type="PANTHER" id="PTHR32119:SF2">
    <property type="entry name" value="OROTIDINE 5'-PHOSPHATE DECARBOXYLASE"/>
    <property type="match status" value="1"/>
</dbReference>
<dbReference type="InterPro" id="IPR001754">
    <property type="entry name" value="OMPdeCOase_dom"/>
</dbReference>
<evidence type="ECO:0000313" key="11">
    <source>
        <dbReference type="Proteomes" id="UP000680714"/>
    </source>
</evidence>
<evidence type="ECO:0000256" key="1">
    <source>
        <dbReference type="ARBA" id="ARBA00002356"/>
    </source>
</evidence>
<feature type="binding site" evidence="7">
    <location>
        <position position="184"/>
    </location>
    <ligand>
        <name>substrate</name>
    </ligand>
</feature>
<dbReference type="NCBIfam" id="TIGR01740">
    <property type="entry name" value="pyrF"/>
    <property type="match status" value="1"/>
</dbReference>
<dbReference type="SMART" id="SM00934">
    <property type="entry name" value="OMPdecase"/>
    <property type="match status" value="1"/>
</dbReference>
<feature type="binding site" evidence="7">
    <location>
        <position position="10"/>
    </location>
    <ligand>
        <name>substrate</name>
    </ligand>
</feature>
<dbReference type="InterPro" id="IPR018089">
    <property type="entry name" value="OMPdecase_AS"/>
</dbReference>
<protein>
    <recommendedName>
        <fullName evidence="7">Orotidine 5'-phosphate decarboxylase</fullName>
        <ecNumber evidence="7">4.1.1.23</ecNumber>
    </recommendedName>
    <alternativeName>
        <fullName evidence="7">OMP decarboxylase</fullName>
        <shortName evidence="7">OMPDCase</shortName>
        <shortName evidence="7">OMPdecase</shortName>
    </alternativeName>
</protein>
<feature type="active site" description="Proton donor" evidence="7">
    <location>
        <position position="61"/>
    </location>
</feature>
<evidence type="ECO:0000256" key="4">
    <source>
        <dbReference type="ARBA" id="ARBA00022975"/>
    </source>
</evidence>
<keyword evidence="4 7" id="KW-0665">Pyrimidine biosynthesis</keyword>
<keyword evidence="3 7" id="KW-0210">Decarboxylase</keyword>
<comment type="subunit">
    <text evidence="7">Homodimer.</text>
</comment>
<dbReference type="PROSITE" id="PS00156">
    <property type="entry name" value="OMPDECASE"/>
    <property type="match status" value="1"/>
</dbReference>
<gene>
    <name evidence="7 10" type="primary">pyrF</name>
    <name evidence="10" type="ORF">KEC16_08495</name>
</gene>
<dbReference type="GO" id="GO:0004590">
    <property type="term" value="F:orotidine-5'-phosphate decarboxylase activity"/>
    <property type="evidence" value="ECO:0007669"/>
    <property type="project" value="UniProtKB-EC"/>
</dbReference>
<feature type="binding site" evidence="7">
    <location>
        <position position="193"/>
    </location>
    <ligand>
        <name>substrate</name>
    </ligand>
</feature>
<evidence type="ECO:0000313" key="10">
    <source>
        <dbReference type="EMBL" id="MBR9971753.1"/>
    </source>
</evidence>
<evidence type="ECO:0000256" key="8">
    <source>
        <dbReference type="RuleBase" id="RU000512"/>
    </source>
</evidence>
<evidence type="ECO:0000256" key="5">
    <source>
        <dbReference type="ARBA" id="ARBA00023239"/>
    </source>
</evidence>
<evidence type="ECO:0000256" key="3">
    <source>
        <dbReference type="ARBA" id="ARBA00022793"/>
    </source>
</evidence>
<comment type="catalytic activity">
    <reaction evidence="6 7 8">
        <text>orotidine 5'-phosphate + H(+) = UMP + CO2</text>
        <dbReference type="Rhea" id="RHEA:11596"/>
        <dbReference type="ChEBI" id="CHEBI:15378"/>
        <dbReference type="ChEBI" id="CHEBI:16526"/>
        <dbReference type="ChEBI" id="CHEBI:57538"/>
        <dbReference type="ChEBI" id="CHEBI:57865"/>
        <dbReference type="EC" id="4.1.1.23"/>
    </reaction>
</comment>
<keyword evidence="11" id="KW-1185">Reference proteome</keyword>
<keyword evidence="5 7" id="KW-0456">Lyase</keyword>
<sequence length="235" mass="24432">MPNPVYVALDTTNVNQAADLVAKLKGLVGGVKLGLEFFTANGPAGIEAITALGMPVFLDLKFHDIPNTVAGAMRGIAPLAARYTTIHASGGFAMMKAAVDAAKDAAAKVDRPRVKVLAVSILTSMDQSAMESVGFSGSVLEQVKRLAVLTQASGVDGLVCSPHEVETVRSMVGPAMALVVPGIRPAWAEAGDQKRVMTPKEAMERGADILVIGRPITAASYPADAAKRILEELNG</sequence>
<evidence type="ECO:0000256" key="6">
    <source>
        <dbReference type="ARBA" id="ARBA00049157"/>
    </source>
</evidence>
<dbReference type="NCBIfam" id="NF001273">
    <property type="entry name" value="PRK00230.1"/>
    <property type="match status" value="1"/>
</dbReference>
<feature type="domain" description="Orotidine 5'-phosphate decarboxylase" evidence="9">
    <location>
        <begin position="4"/>
        <end position="229"/>
    </location>
</feature>
<comment type="similarity">
    <text evidence="7">Belongs to the OMP decarboxylase family. Type 1 subfamily.</text>
</comment>
<dbReference type="RefSeq" id="WP_211547824.1">
    <property type="nucleotide sequence ID" value="NZ_JAGTUF010000006.1"/>
</dbReference>
<feature type="binding site" evidence="7">
    <location>
        <position position="123"/>
    </location>
    <ligand>
        <name>substrate</name>
    </ligand>
</feature>
<dbReference type="EC" id="4.1.1.23" evidence="7"/>
<comment type="caution">
    <text evidence="10">The sequence shown here is derived from an EMBL/GenBank/DDBJ whole genome shotgun (WGS) entry which is preliminary data.</text>
</comment>
<dbReference type="HAMAP" id="MF_01200_B">
    <property type="entry name" value="OMPdecase_type1_B"/>
    <property type="match status" value="1"/>
</dbReference>
<feature type="binding site" evidence="7">
    <location>
        <begin position="59"/>
        <end position="68"/>
    </location>
    <ligand>
        <name>substrate</name>
    </ligand>
</feature>
<feature type="binding site" evidence="7">
    <location>
        <position position="213"/>
    </location>
    <ligand>
        <name>substrate</name>
    </ligand>
</feature>
<dbReference type="InterPro" id="IPR011060">
    <property type="entry name" value="RibuloseP-bd_barrel"/>
</dbReference>
<organism evidence="10 11">
    <name type="scientific">Magnetospirillum sulfuroxidans</name>
    <dbReference type="NCBI Taxonomy" id="611300"/>
    <lineage>
        <taxon>Bacteria</taxon>
        <taxon>Pseudomonadati</taxon>
        <taxon>Pseudomonadota</taxon>
        <taxon>Alphaproteobacteria</taxon>
        <taxon>Rhodospirillales</taxon>
        <taxon>Rhodospirillaceae</taxon>
        <taxon>Magnetospirillum</taxon>
    </lineage>
</organism>
<proteinExistence type="inferred from homology"/>